<feature type="compositionally biased region" description="Basic and acidic residues" evidence="5">
    <location>
        <begin position="1"/>
        <end position="19"/>
    </location>
</feature>
<dbReference type="FunFam" id="3.40.50.300:FF:000618">
    <property type="entry name" value="ATP-binding cassette (ABC) transporter, putative"/>
    <property type="match status" value="1"/>
</dbReference>
<keyword evidence="1" id="KW-0677">Repeat</keyword>
<accession>F0XJU1</accession>
<dbReference type="PANTHER" id="PTHR19211:SF15">
    <property type="entry name" value="ATP-BINDING CASSETTE SUB-FAMILY F MEMBER 2"/>
    <property type="match status" value="1"/>
</dbReference>
<dbReference type="GO" id="GO:0000056">
    <property type="term" value="P:ribosomal small subunit export from nucleus"/>
    <property type="evidence" value="ECO:0007669"/>
    <property type="project" value="EnsemblFungi"/>
</dbReference>
<dbReference type="FunCoup" id="F0XJU1">
    <property type="interactions" value="892"/>
</dbReference>
<dbReference type="SMART" id="SM00382">
    <property type="entry name" value="AAA"/>
    <property type="match status" value="2"/>
</dbReference>
<keyword evidence="4" id="KW-0175">Coiled coil</keyword>
<dbReference type="InterPro" id="IPR050611">
    <property type="entry name" value="ABCF"/>
</dbReference>
<dbReference type="Proteomes" id="UP000007796">
    <property type="component" value="Unassembled WGS sequence"/>
</dbReference>
<evidence type="ECO:0000256" key="1">
    <source>
        <dbReference type="ARBA" id="ARBA00022737"/>
    </source>
</evidence>
<organism evidence="8">
    <name type="scientific">Grosmannia clavigera (strain kw1407 / UAMH 11150)</name>
    <name type="common">Blue stain fungus</name>
    <name type="synonym">Graphiocladiella clavigera</name>
    <dbReference type="NCBI Taxonomy" id="655863"/>
    <lineage>
        <taxon>Eukaryota</taxon>
        <taxon>Fungi</taxon>
        <taxon>Dikarya</taxon>
        <taxon>Ascomycota</taxon>
        <taxon>Pezizomycotina</taxon>
        <taxon>Sordariomycetes</taxon>
        <taxon>Sordariomycetidae</taxon>
        <taxon>Ophiostomatales</taxon>
        <taxon>Ophiostomataceae</taxon>
        <taxon>Leptographium</taxon>
    </lineage>
</organism>
<dbReference type="SUPFAM" id="SSF52540">
    <property type="entry name" value="P-loop containing nucleoside triphosphate hydrolases"/>
    <property type="match status" value="2"/>
</dbReference>
<reference evidence="7 8" key="1">
    <citation type="journal article" date="2011" name="Proc. Natl. Acad. Sci. U.S.A.">
        <title>Genome and transcriptome analyses of the mountain pine beetle-fungal symbiont Grosmannia clavigera, a lodgepole pine pathogen.</title>
        <authorList>
            <person name="DiGuistini S."/>
            <person name="Wang Y."/>
            <person name="Liao N.Y."/>
            <person name="Taylor G."/>
            <person name="Tanguay P."/>
            <person name="Feau N."/>
            <person name="Henrissat B."/>
            <person name="Chan S.K."/>
            <person name="Hesse-Orce U."/>
            <person name="Alamouti S.M."/>
            <person name="Tsui C.K.M."/>
            <person name="Docking R.T."/>
            <person name="Levasseur A."/>
            <person name="Haridas S."/>
            <person name="Robertson G."/>
            <person name="Birol I."/>
            <person name="Holt R.A."/>
            <person name="Marra M.A."/>
            <person name="Hamelin R.C."/>
            <person name="Hirst M."/>
            <person name="Jones S.J.M."/>
            <person name="Bohlmann J."/>
            <person name="Breuil C."/>
        </authorList>
    </citation>
    <scope>NUCLEOTIDE SEQUENCE [LARGE SCALE GENOMIC DNA]</scope>
    <source>
        <strain evidence="8">kw1407 / UAMH 11150</strain>
    </source>
</reference>
<dbReference type="EMBL" id="GL629782">
    <property type="protein sequence ID" value="EFX02105.1"/>
    <property type="molecule type" value="Genomic_DNA"/>
</dbReference>
<feature type="coiled-coil region" evidence="4">
    <location>
        <begin position="156"/>
        <end position="183"/>
    </location>
</feature>
<dbReference type="FunFam" id="3.40.50.300:FF:000549">
    <property type="entry name" value="ABC transporter ATP-binding protein arb1"/>
    <property type="match status" value="1"/>
</dbReference>
<dbReference type="InterPro" id="IPR027417">
    <property type="entry name" value="P-loop_NTPase"/>
</dbReference>
<dbReference type="InterPro" id="IPR017871">
    <property type="entry name" value="ABC_transporter-like_CS"/>
</dbReference>
<dbReference type="eggNOG" id="KOG0927">
    <property type="taxonomic scope" value="Eukaryota"/>
</dbReference>
<dbReference type="STRING" id="655863.F0XJU1"/>
<protein>
    <submittedName>
        <fullName evidence="7">ATP-binding cassette sub-family F member 2</fullName>
    </submittedName>
</protein>
<dbReference type="GO" id="GO:0006515">
    <property type="term" value="P:protein quality control for misfolded or incompletely synthesized proteins"/>
    <property type="evidence" value="ECO:0007669"/>
    <property type="project" value="EnsemblFungi"/>
</dbReference>
<dbReference type="RefSeq" id="XP_014171587.1">
    <property type="nucleotide sequence ID" value="XM_014316112.1"/>
</dbReference>
<dbReference type="GO" id="GO:0043335">
    <property type="term" value="P:protein unfolding"/>
    <property type="evidence" value="ECO:0007669"/>
    <property type="project" value="EnsemblFungi"/>
</dbReference>
<feature type="domain" description="ABC transporter" evidence="6">
    <location>
        <begin position="397"/>
        <end position="616"/>
    </location>
</feature>
<keyword evidence="8" id="KW-1185">Reference proteome</keyword>
<dbReference type="GO" id="GO:0005634">
    <property type="term" value="C:nucleus"/>
    <property type="evidence" value="ECO:0007669"/>
    <property type="project" value="EnsemblFungi"/>
</dbReference>
<name>F0XJU1_GROCL</name>
<dbReference type="InterPro" id="IPR032781">
    <property type="entry name" value="ABC_tran_Xtn"/>
</dbReference>
<feature type="region of interest" description="Disordered" evidence="5">
    <location>
        <begin position="1"/>
        <end position="53"/>
    </location>
</feature>
<sequence>MVSASKEKRLAKKAADGKDKKSKVGSKKAAAAEVELDGNGNPIVNEEDTSNRDEEVKRLAAQMDKHGLSDRVTTGVLSSTPTSRDVKITSVSLVFHGRVLIQDSTLELTYGRRYGLLGENGCGKSTLMKAIDKREFPIPEHVDIYLLNEGAPPTELGALEWVVREAQNELERLDKLAEKYLEDEGPDSPVLMDLYDHMERMDPSTFSTRASLILTGLGFNKVTINKKTKDMSGGWRMRVGLAKALFVQPSLLLLDDPTAHLDLEACVWLEEYLKRWERTLVLVSHSQDFLNGVCSNMIDMRSKQLLYYGGNYDSYIKTRSEQETNQMKAYTKQQEEIAHIKKFIASAGTYANLVRQAKSRQKILDKMEADGFIQPVTEDRVFSFRFADVDKLPPPVLSFDNVTFSYSGDPKDDLYRNIDLGFDMDSRTALVGPNGVGKSTLLRLMTGKLSPTEGVVARHTHLKLGVYSQHSAEQLDLTKSALDFVREKYREKSQDYQYWRQQLGKYGLSGESQTALIGTLSEGQKSRIVFALLAIDSPNMLLLDEPTNGLDIPTIDSLADAIKAFSGGVVVVSHDFRLLDKIANQIMVCENRTIRQWDGTISDYKNYLRKKMITAGAV</sequence>
<dbReference type="GO" id="GO:0016887">
    <property type="term" value="F:ATP hydrolysis activity"/>
    <property type="evidence" value="ECO:0007669"/>
    <property type="project" value="EnsemblFungi"/>
</dbReference>
<feature type="domain" description="ABC transporter" evidence="6">
    <location>
        <begin position="86"/>
        <end position="327"/>
    </location>
</feature>
<dbReference type="AlphaFoldDB" id="F0XJU1"/>
<dbReference type="Gene3D" id="3.40.50.300">
    <property type="entry name" value="P-loop containing nucleotide triphosphate hydrolases"/>
    <property type="match status" value="2"/>
</dbReference>
<dbReference type="HOGENOM" id="CLU_000604_36_6_1"/>
<evidence type="ECO:0000256" key="5">
    <source>
        <dbReference type="SAM" id="MobiDB-lite"/>
    </source>
</evidence>
<dbReference type="Pfam" id="PF00005">
    <property type="entry name" value="ABC_tran"/>
    <property type="match status" value="2"/>
</dbReference>
<dbReference type="CDD" id="cd03221">
    <property type="entry name" value="ABCF_EF-3"/>
    <property type="match status" value="2"/>
</dbReference>
<dbReference type="GeneID" id="25975112"/>
<evidence type="ECO:0000256" key="4">
    <source>
        <dbReference type="SAM" id="Coils"/>
    </source>
</evidence>
<dbReference type="OrthoDB" id="2110130at2759"/>
<dbReference type="InterPro" id="IPR003593">
    <property type="entry name" value="AAA+_ATPase"/>
</dbReference>
<dbReference type="InParanoid" id="F0XJU1"/>
<evidence type="ECO:0000256" key="2">
    <source>
        <dbReference type="ARBA" id="ARBA00022741"/>
    </source>
</evidence>
<dbReference type="Pfam" id="PF12848">
    <property type="entry name" value="ABC_tran_Xtn"/>
    <property type="match status" value="1"/>
</dbReference>
<evidence type="ECO:0000313" key="7">
    <source>
        <dbReference type="EMBL" id="EFX02105.1"/>
    </source>
</evidence>
<gene>
    <name evidence="7" type="ORF">CMQ_2154</name>
</gene>
<dbReference type="PROSITE" id="PS00211">
    <property type="entry name" value="ABC_TRANSPORTER_1"/>
    <property type="match status" value="1"/>
</dbReference>
<evidence type="ECO:0000259" key="6">
    <source>
        <dbReference type="PROSITE" id="PS50893"/>
    </source>
</evidence>
<proteinExistence type="predicted"/>
<dbReference type="PANTHER" id="PTHR19211">
    <property type="entry name" value="ATP-BINDING TRANSPORT PROTEIN-RELATED"/>
    <property type="match status" value="1"/>
</dbReference>
<dbReference type="PROSITE" id="PS50893">
    <property type="entry name" value="ABC_TRANSPORTER_2"/>
    <property type="match status" value="2"/>
</dbReference>
<evidence type="ECO:0000256" key="3">
    <source>
        <dbReference type="ARBA" id="ARBA00022840"/>
    </source>
</evidence>
<keyword evidence="2" id="KW-0547">Nucleotide-binding</keyword>
<evidence type="ECO:0000313" key="8">
    <source>
        <dbReference type="Proteomes" id="UP000007796"/>
    </source>
</evidence>
<dbReference type="InterPro" id="IPR003439">
    <property type="entry name" value="ABC_transporter-like_ATP-bd"/>
</dbReference>
<keyword evidence="3 7" id="KW-0067">ATP-binding</keyword>
<dbReference type="GO" id="GO:0005524">
    <property type="term" value="F:ATP binding"/>
    <property type="evidence" value="ECO:0007669"/>
    <property type="project" value="UniProtKB-KW"/>
</dbReference>